<dbReference type="InterPro" id="IPR053842">
    <property type="entry name" value="NikA-like"/>
</dbReference>
<gene>
    <name evidence="1" type="ORF">GI949_13700</name>
</gene>
<evidence type="ECO:0000313" key="1">
    <source>
        <dbReference type="EMBL" id="HAC1756028.1"/>
    </source>
</evidence>
<accession>A0AAN5E3T1</accession>
<dbReference type="Pfam" id="PF21983">
    <property type="entry name" value="NikA-like"/>
    <property type="match status" value="1"/>
</dbReference>
<proteinExistence type="predicted"/>
<dbReference type="EMBL" id="DAAJZA010000012">
    <property type="protein sequence ID" value="HAC1756028.1"/>
    <property type="molecule type" value="Genomic_DNA"/>
</dbReference>
<comment type="caution">
    <text evidence="1">The sequence shown here is derived from an EMBL/GenBank/DDBJ whole genome shotgun (WGS) entry which is preliminary data.</text>
</comment>
<organism evidence="1 2">
    <name type="scientific">Listeria monocytogenes</name>
    <dbReference type="NCBI Taxonomy" id="1639"/>
    <lineage>
        <taxon>Bacteria</taxon>
        <taxon>Bacillati</taxon>
        <taxon>Bacillota</taxon>
        <taxon>Bacilli</taxon>
        <taxon>Bacillales</taxon>
        <taxon>Listeriaceae</taxon>
        <taxon>Listeria</taxon>
    </lineage>
</organism>
<dbReference type="RefSeq" id="WP_077319531.1">
    <property type="nucleotide sequence ID" value="NZ_FUIS01000004.1"/>
</dbReference>
<protein>
    <recommendedName>
        <fullName evidence="3">Plasmid mobilization relaxosome protein MobC</fullName>
    </recommendedName>
</protein>
<dbReference type="Proteomes" id="UP000843775">
    <property type="component" value="Unassembled WGS sequence"/>
</dbReference>
<reference evidence="1 2" key="1">
    <citation type="journal article" date="2018" name="Genome Biol.">
        <title>SKESA: strategic k-mer extension for scrupulous assemblies.</title>
        <authorList>
            <person name="Souvorov A."/>
            <person name="Agarwala R."/>
            <person name="Lipman D.J."/>
        </authorList>
    </citation>
    <scope>NUCLEOTIDE SEQUENCE [LARGE SCALE GENOMIC DNA]</scope>
    <source>
        <strain evidence="1 2">DMG1500109</strain>
    </source>
</reference>
<name>A0AAN5E3T1_LISMN</name>
<evidence type="ECO:0000313" key="2">
    <source>
        <dbReference type="Proteomes" id="UP000843775"/>
    </source>
</evidence>
<evidence type="ECO:0008006" key="3">
    <source>
        <dbReference type="Google" id="ProtNLM"/>
    </source>
</evidence>
<sequence length="237" mass="28266">MEDKRKNKQLKLRLSEEDINYIKNKSEELGYKTVSAFVIDSAKNHFKIDMDMSIYRELTKEINYIGKNINSLVRRINSDGFYSDNDIEIIESNQRKIINKMNKEYDRLLNLKKKTTSDNLSLKDKKNLIESLTKLDIEIPKKVVLEELYEKIKDDVIYICEIISKSPAKGEGLDEYILEYISGKTLFELNENRLIEFSNEIFIYTQKLKFKMVNLENQFDDDDWYELKDILDEYEIY</sequence>
<dbReference type="AlphaFoldDB" id="A0AAN5E3T1"/>